<keyword evidence="1 2" id="KW-0547">Nucleotide-binding</keyword>
<dbReference type="Proteomes" id="UP000294229">
    <property type="component" value="Unassembled WGS sequence"/>
</dbReference>
<organism evidence="6 9">
    <name type="scientific">Avibacterium paragallinarum</name>
    <name type="common">Haemophilus gallinarum</name>
    <dbReference type="NCBI Taxonomy" id="728"/>
    <lineage>
        <taxon>Bacteria</taxon>
        <taxon>Pseudomonadati</taxon>
        <taxon>Pseudomonadota</taxon>
        <taxon>Gammaproteobacteria</taxon>
        <taxon>Pasteurellales</taxon>
        <taxon>Pasteurellaceae</taxon>
        <taxon>Avibacterium</taxon>
    </lineage>
</organism>
<feature type="domain" description="Fido" evidence="5">
    <location>
        <begin position="112"/>
        <end position="258"/>
    </location>
</feature>
<comment type="catalytic activity">
    <reaction evidence="1">
        <text>L-tyrosyl-[protein] + ATP = O-(5'-adenylyl)-L-tyrosyl-[protein] + diphosphate</text>
        <dbReference type="Rhea" id="RHEA:54288"/>
        <dbReference type="Rhea" id="RHEA-COMP:10136"/>
        <dbReference type="Rhea" id="RHEA-COMP:13846"/>
        <dbReference type="ChEBI" id="CHEBI:30616"/>
        <dbReference type="ChEBI" id="CHEBI:33019"/>
        <dbReference type="ChEBI" id="CHEBI:46858"/>
        <dbReference type="ChEBI" id="CHEBI:83624"/>
        <dbReference type="EC" id="2.7.7.108"/>
    </reaction>
</comment>
<reference evidence="6 9" key="2">
    <citation type="submission" date="2018-11" db="EMBL/GenBank/DDBJ databases">
        <title>Sequencing Av. paragallinarum serogroups.</title>
        <authorList>
            <person name="Hellmuth J.E."/>
            <person name="Boucher C.E."/>
            <person name="Cason E.D."/>
        </authorList>
    </citation>
    <scope>NUCLEOTIDE SEQUENCE [LARGE SCALE GENOMIC DNA]</scope>
    <source>
        <strain evidence="6 9">SA-3</strain>
    </source>
</reference>
<dbReference type="SUPFAM" id="SSF140931">
    <property type="entry name" value="Fic-like"/>
    <property type="match status" value="1"/>
</dbReference>
<dbReference type="EMBL" id="UFSW01000001">
    <property type="protein sequence ID" value="SUU97793.1"/>
    <property type="molecule type" value="Genomic_DNA"/>
</dbReference>
<sequence>MSTENYQIPDLFNLGELENKSILKASNLAHQALGELKGVVQTMPNQNILLGTLPLQEAKESSEIENIITTQDDLYQSNFATQQFSSAAAKEVHHYAQAMELGFNAVRSSRLITLNTIKAVQAKLEGNNAGFRKQKGTGLINQITKKVVYMPPQHPDLIENYMSDLEKFINDSAQVDYDPLVKMALIHHQFESIHPFYDGNGRTGRIINILYLIQQDLLETPILYLSRYINRNKAEYYRLLQEVRDSQSWGKWIIFMLKGIEETAKQTIILIKKIKQLIQKHKQKIRSESSGIYSHELINNLYKHPYTKIDFVAQDCQIHRNTAAKRLDKLVQLGILEKVKIGKENFYINVELYQLLIEE</sequence>
<dbReference type="EC" id="2.7.7.108" evidence="1"/>
<feature type="binding site" evidence="4">
    <location>
        <begin position="236"/>
        <end position="237"/>
    </location>
    <ligand>
        <name>ATP</name>
        <dbReference type="ChEBI" id="CHEBI:30616"/>
    </ligand>
</feature>
<comment type="subunit">
    <text evidence="1">Homodimer.</text>
</comment>
<dbReference type="GO" id="GO:0070733">
    <property type="term" value="F:AMPylase activity"/>
    <property type="evidence" value="ECO:0007669"/>
    <property type="project" value="UniProtKB-UniRule"/>
</dbReference>
<dbReference type="GO" id="GO:0042803">
    <property type="term" value="F:protein homodimerization activity"/>
    <property type="evidence" value="ECO:0007669"/>
    <property type="project" value="UniProtKB-UniRule"/>
</dbReference>
<keyword evidence="1 2" id="KW-0067">ATP-binding</keyword>
<dbReference type="InterPro" id="IPR036597">
    <property type="entry name" value="Fido-like_dom_sf"/>
</dbReference>
<comment type="catalytic activity">
    <reaction evidence="1">
        <text>L-threonyl-[protein] + ATP = 3-O-(5'-adenylyl)-L-threonyl-[protein] + diphosphate</text>
        <dbReference type="Rhea" id="RHEA:54292"/>
        <dbReference type="Rhea" id="RHEA-COMP:11060"/>
        <dbReference type="Rhea" id="RHEA-COMP:13847"/>
        <dbReference type="ChEBI" id="CHEBI:30013"/>
        <dbReference type="ChEBI" id="CHEBI:30616"/>
        <dbReference type="ChEBI" id="CHEBI:33019"/>
        <dbReference type="ChEBI" id="CHEBI:138113"/>
        <dbReference type="EC" id="2.7.7.108"/>
    </reaction>
</comment>
<name>A0A0F5EV59_AVIPA</name>
<feature type="binding site" evidence="2">
    <location>
        <begin position="199"/>
        <end position="205"/>
    </location>
    <ligand>
        <name>ATP</name>
        <dbReference type="ChEBI" id="CHEBI:30616"/>
    </ligand>
</feature>
<evidence type="ECO:0000256" key="4">
    <source>
        <dbReference type="PIRSR" id="PIRSR640198-2"/>
    </source>
</evidence>
<dbReference type="AlphaFoldDB" id="A0A0F5EV59"/>
<evidence type="ECO:0000259" key="5">
    <source>
        <dbReference type="PROSITE" id="PS51459"/>
    </source>
</evidence>
<dbReference type="InterPro" id="IPR003812">
    <property type="entry name" value="Fido"/>
</dbReference>
<dbReference type="PROSITE" id="PS51459">
    <property type="entry name" value="FIDO"/>
    <property type="match status" value="1"/>
</dbReference>
<dbReference type="Proteomes" id="UP000254620">
    <property type="component" value="Unassembled WGS sequence"/>
</dbReference>
<dbReference type="GO" id="GO:0005524">
    <property type="term" value="F:ATP binding"/>
    <property type="evidence" value="ECO:0007669"/>
    <property type="project" value="UniProtKB-UniRule"/>
</dbReference>
<dbReference type="InterPro" id="IPR025758">
    <property type="entry name" value="Fic/DOC_N"/>
</dbReference>
<dbReference type="PANTHER" id="PTHR13504">
    <property type="entry name" value="FIDO DOMAIN-CONTAINING PROTEIN DDB_G0283145"/>
    <property type="match status" value="1"/>
</dbReference>
<dbReference type="Pfam" id="PF13784">
    <property type="entry name" value="Fic_N"/>
    <property type="match status" value="1"/>
</dbReference>
<dbReference type="InterPro" id="IPR026287">
    <property type="entry name" value="SoFic-like"/>
</dbReference>
<feature type="binding site" evidence="4">
    <location>
        <begin position="198"/>
        <end position="205"/>
    </location>
    <ligand>
        <name>ATP</name>
        <dbReference type="ChEBI" id="CHEBI:30616"/>
    </ligand>
</feature>
<evidence type="ECO:0000256" key="2">
    <source>
        <dbReference type="PIRSR" id="PIRSR038925-1"/>
    </source>
</evidence>
<dbReference type="KEGG" id="apag:EIA51_10315"/>
<keyword evidence="1" id="KW-0808">Transferase</keyword>
<dbReference type="GO" id="GO:0000287">
    <property type="term" value="F:magnesium ion binding"/>
    <property type="evidence" value="ECO:0007669"/>
    <property type="project" value="UniProtKB-UniRule"/>
</dbReference>
<evidence type="ECO:0000313" key="7">
    <source>
        <dbReference type="EMBL" id="SUU97793.1"/>
    </source>
</evidence>
<protein>
    <recommendedName>
        <fullName evidence="1">Protein adenylyltransferase</fullName>
        <ecNumber evidence="1">2.7.7.108</ecNumber>
    </recommendedName>
    <alternativeName>
        <fullName evidence="1">AMPylator</fullName>
    </alternativeName>
</protein>
<dbReference type="PANTHER" id="PTHR13504:SF35">
    <property type="entry name" value="PROTEIN ADENYLYLTRANSFERASE SOFIC"/>
    <property type="match status" value="1"/>
</dbReference>
<dbReference type="STRING" id="728.VY92_00950"/>
<evidence type="ECO:0000256" key="3">
    <source>
        <dbReference type="PIRSR" id="PIRSR640198-1"/>
    </source>
</evidence>
<dbReference type="RefSeq" id="WP_035686102.1">
    <property type="nucleotide sequence ID" value="NZ_CP034110.1"/>
</dbReference>
<dbReference type="eggNOG" id="COG3177">
    <property type="taxonomic scope" value="Bacteria"/>
</dbReference>
<dbReference type="PIRSF" id="PIRSF038925">
    <property type="entry name" value="AMP-prot_trans"/>
    <property type="match status" value="1"/>
</dbReference>
<dbReference type="Pfam" id="PF02661">
    <property type="entry name" value="Fic"/>
    <property type="match status" value="1"/>
</dbReference>
<dbReference type="EMBL" id="RQXS01000075">
    <property type="protein sequence ID" value="RZN56032.1"/>
    <property type="molecule type" value="Genomic_DNA"/>
</dbReference>
<dbReference type="Pfam" id="PF21248">
    <property type="entry name" value="SoFic-like_C"/>
    <property type="match status" value="1"/>
</dbReference>
<dbReference type="OrthoDB" id="9807853at2"/>
<proteinExistence type="predicted"/>
<evidence type="ECO:0000256" key="1">
    <source>
        <dbReference type="PIRNR" id="PIRNR038925"/>
    </source>
</evidence>
<dbReference type="InterPro" id="IPR040198">
    <property type="entry name" value="Fido_containing"/>
</dbReference>
<feature type="active site" evidence="3">
    <location>
        <position position="194"/>
    </location>
</feature>
<evidence type="ECO:0000313" key="6">
    <source>
        <dbReference type="EMBL" id="RZN56032.1"/>
    </source>
</evidence>
<reference evidence="7 8" key="1">
    <citation type="submission" date="2018-06" db="EMBL/GenBank/DDBJ databases">
        <authorList>
            <consortium name="Pathogen Informatics"/>
            <person name="Doyle S."/>
        </authorList>
    </citation>
    <scope>NUCLEOTIDE SEQUENCE [LARGE SCALE GENOMIC DNA]</scope>
    <source>
        <strain evidence="7 8">NCTC10926</strain>
    </source>
</reference>
<feature type="binding site" evidence="2">
    <location>
        <position position="65"/>
    </location>
    <ligand>
        <name>ATP</name>
        <dbReference type="ChEBI" id="CHEBI:30616"/>
    </ligand>
</feature>
<accession>A0A0F5EV59</accession>
<keyword evidence="1" id="KW-0548">Nucleotidyltransferase</keyword>
<evidence type="ECO:0000313" key="8">
    <source>
        <dbReference type="Proteomes" id="UP000254620"/>
    </source>
</evidence>
<comment type="function">
    <text evidence="1">Adenylyltransferase that mediates the addition of adenosine 5'-monophosphate (AMP) to specific residues of target proteins.</text>
</comment>
<feature type="binding site" evidence="2">
    <location>
        <position position="194"/>
    </location>
    <ligand>
        <name>ATP</name>
        <dbReference type="ChEBI" id="CHEBI:30616"/>
    </ligand>
</feature>
<dbReference type="InterPro" id="IPR048770">
    <property type="entry name" value="SoFic-like_C"/>
</dbReference>
<evidence type="ECO:0000313" key="9">
    <source>
        <dbReference type="Proteomes" id="UP000294229"/>
    </source>
</evidence>
<feature type="binding site" evidence="2">
    <location>
        <position position="236"/>
    </location>
    <ligand>
        <name>ATP</name>
        <dbReference type="ChEBI" id="CHEBI:30616"/>
    </ligand>
</feature>
<gene>
    <name evidence="6" type="ORF">EIG79_10815</name>
    <name evidence="7" type="ORF">NCTC10926_01191</name>
</gene>
<dbReference type="Gene3D" id="1.10.3290.10">
    <property type="entry name" value="Fido-like domain"/>
    <property type="match status" value="1"/>
</dbReference>